<gene>
    <name evidence="1" type="ORF">UV73_C0004G0044</name>
</gene>
<organism evidence="1 2">
    <name type="scientific">Candidatus Gottesmanbacteria bacterium GW2011_GWA2_43_14</name>
    <dbReference type="NCBI Taxonomy" id="1618443"/>
    <lineage>
        <taxon>Bacteria</taxon>
        <taxon>Candidatus Gottesmaniibacteriota</taxon>
    </lineage>
</organism>
<evidence type="ECO:0000313" key="1">
    <source>
        <dbReference type="EMBL" id="KKS97902.1"/>
    </source>
</evidence>
<protein>
    <submittedName>
        <fullName evidence="1">Uncharacterized protein</fullName>
    </submittedName>
</protein>
<comment type="caution">
    <text evidence="1">The sequence shown here is derived from an EMBL/GenBank/DDBJ whole genome shotgun (WGS) entry which is preliminary data.</text>
</comment>
<accession>A0A0G1DJZ3</accession>
<dbReference type="EMBL" id="LCFP01000004">
    <property type="protein sequence ID" value="KKS97902.1"/>
    <property type="molecule type" value="Genomic_DNA"/>
</dbReference>
<dbReference type="AlphaFoldDB" id="A0A0G1DJZ3"/>
<dbReference type="Proteomes" id="UP000034894">
    <property type="component" value="Unassembled WGS sequence"/>
</dbReference>
<reference evidence="1 2" key="1">
    <citation type="journal article" date="2015" name="Nature">
        <title>rRNA introns, odd ribosomes, and small enigmatic genomes across a large radiation of phyla.</title>
        <authorList>
            <person name="Brown C.T."/>
            <person name="Hug L.A."/>
            <person name="Thomas B.C."/>
            <person name="Sharon I."/>
            <person name="Castelle C.J."/>
            <person name="Singh A."/>
            <person name="Wilkins M.J."/>
            <person name="Williams K.H."/>
            <person name="Banfield J.F."/>
        </authorList>
    </citation>
    <scope>NUCLEOTIDE SEQUENCE [LARGE SCALE GENOMIC DNA]</scope>
</reference>
<proteinExistence type="predicted"/>
<evidence type="ECO:0000313" key="2">
    <source>
        <dbReference type="Proteomes" id="UP000034894"/>
    </source>
</evidence>
<name>A0A0G1DJZ3_9BACT</name>
<dbReference type="STRING" id="1618443.UV73_C0004G0044"/>
<sequence length="110" mass="12825">MLKVANFPGEQIKQLMENIDYVSEGDKLELSQKAWSFITEKYHAQLALEKIHILDEVKAGKRKYNANDIEEVKTRLIHELMQKLSETESKESLDEVRKSLEVYSVKKNKS</sequence>